<dbReference type="SUPFAM" id="SSF52047">
    <property type="entry name" value="RNI-like"/>
    <property type="match status" value="1"/>
</dbReference>
<name>A0A7M7HGM3_STRPU</name>
<sequence>MPNLTKLKLESSNFQEEFYSTLNAKAPTLQVQTLELWNVQCPTSASSINLAEALCSMPNLTHLTLSGKEFKKEFFATLNAKALHVQTLELWDVQCPTSASSINLAEALCSMPKLTDLTLGGIFQEEFFATLNAKALQGSFPQIRNGNFRFNGDSQADIDSFLQSLTDCRSVNTLALTLLKHE</sequence>
<protein>
    <submittedName>
        <fullName evidence="1">Uncharacterized protein</fullName>
    </submittedName>
</protein>
<keyword evidence="2" id="KW-1185">Reference proteome</keyword>
<dbReference type="EnsemblMetazoa" id="XM_011668867">
    <property type="protein sequence ID" value="XP_011667169"/>
    <property type="gene ID" value="LOC105439649"/>
</dbReference>
<dbReference type="InParanoid" id="A0A7M7HGM3"/>
<organism evidence="1 2">
    <name type="scientific">Strongylocentrotus purpuratus</name>
    <name type="common">Purple sea urchin</name>
    <dbReference type="NCBI Taxonomy" id="7668"/>
    <lineage>
        <taxon>Eukaryota</taxon>
        <taxon>Metazoa</taxon>
        <taxon>Echinodermata</taxon>
        <taxon>Eleutherozoa</taxon>
        <taxon>Echinozoa</taxon>
        <taxon>Echinoidea</taxon>
        <taxon>Euechinoidea</taxon>
        <taxon>Echinacea</taxon>
        <taxon>Camarodonta</taxon>
        <taxon>Echinidea</taxon>
        <taxon>Strongylocentrotidae</taxon>
        <taxon>Strongylocentrotus</taxon>
    </lineage>
</organism>
<dbReference type="PANTHER" id="PTHR24407:SF14">
    <property type="entry name" value="SIR2-LIKE DOMAIN-CONTAINING PROTEIN"/>
    <property type="match status" value="1"/>
</dbReference>
<proteinExistence type="predicted"/>
<dbReference type="AlphaFoldDB" id="A0A7M7HGM3"/>
<dbReference type="GeneID" id="105439649"/>
<dbReference type="InterPro" id="IPR032675">
    <property type="entry name" value="LRR_dom_sf"/>
</dbReference>
<evidence type="ECO:0000313" key="2">
    <source>
        <dbReference type="Proteomes" id="UP000007110"/>
    </source>
</evidence>
<dbReference type="KEGG" id="spu:105439649"/>
<evidence type="ECO:0000313" key="1">
    <source>
        <dbReference type="EnsemblMetazoa" id="XP_011667169"/>
    </source>
</evidence>
<dbReference type="PANTHER" id="PTHR24407">
    <property type="entry name" value="PROTEIN KINASE DOMAIN-CONTAINING PROTEIN"/>
    <property type="match status" value="1"/>
</dbReference>
<accession>A0A7M7HGM3</accession>
<dbReference type="RefSeq" id="XP_011667169.2">
    <property type="nucleotide sequence ID" value="XM_011668867.2"/>
</dbReference>
<dbReference type="OrthoDB" id="10150845at2759"/>
<dbReference type="Proteomes" id="UP000007110">
    <property type="component" value="Unassembled WGS sequence"/>
</dbReference>
<reference evidence="2" key="1">
    <citation type="submission" date="2015-02" db="EMBL/GenBank/DDBJ databases">
        <title>Genome sequencing for Strongylocentrotus purpuratus.</title>
        <authorList>
            <person name="Murali S."/>
            <person name="Liu Y."/>
            <person name="Vee V."/>
            <person name="English A."/>
            <person name="Wang M."/>
            <person name="Skinner E."/>
            <person name="Han Y."/>
            <person name="Muzny D.M."/>
            <person name="Worley K.C."/>
            <person name="Gibbs R.A."/>
        </authorList>
    </citation>
    <scope>NUCLEOTIDE SEQUENCE</scope>
</reference>
<reference evidence="1" key="2">
    <citation type="submission" date="2021-01" db="UniProtKB">
        <authorList>
            <consortium name="EnsemblMetazoa"/>
        </authorList>
    </citation>
    <scope>IDENTIFICATION</scope>
</reference>
<dbReference type="Gene3D" id="3.80.10.10">
    <property type="entry name" value="Ribonuclease Inhibitor"/>
    <property type="match status" value="1"/>
</dbReference>